<feature type="region of interest" description="Disordered" evidence="1">
    <location>
        <begin position="230"/>
        <end position="250"/>
    </location>
</feature>
<dbReference type="SUPFAM" id="SSF53300">
    <property type="entry name" value="vWA-like"/>
    <property type="match status" value="1"/>
</dbReference>
<dbReference type="PANTHER" id="PTHR10579:SF43">
    <property type="entry name" value="ZINC FINGER (C3HC4-TYPE RING FINGER) FAMILY PROTEIN"/>
    <property type="match status" value="1"/>
</dbReference>
<evidence type="ECO:0000256" key="3">
    <source>
        <dbReference type="SAM" id="SignalP"/>
    </source>
</evidence>
<dbReference type="InterPro" id="IPR036465">
    <property type="entry name" value="vWFA_dom_sf"/>
</dbReference>
<evidence type="ECO:0000313" key="6">
    <source>
        <dbReference type="Proteomes" id="UP000635245"/>
    </source>
</evidence>
<gene>
    <name evidence="5" type="ORF">JHE00_22745</name>
</gene>
<dbReference type="PROSITE" id="PS50234">
    <property type="entry name" value="VWFA"/>
    <property type="match status" value="1"/>
</dbReference>
<comment type="caution">
    <text evidence="5">The sequence shown here is derived from an EMBL/GenBank/DDBJ whole genome shotgun (WGS) entry which is preliminary data.</text>
</comment>
<dbReference type="Gene3D" id="3.40.50.410">
    <property type="entry name" value="von Willebrand factor, type A domain"/>
    <property type="match status" value="1"/>
</dbReference>
<dbReference type="InterPro" id="IPR002035">
    <property type="entry name" value="VWF_A"/>
</dbReference>
<organism evidence="5 6">
    <name type="scientific">Prauserella cavernicola</name>
    <dbReference type="NCBI Taxonomy" id="2800127"/>
    <lineage>
        <taxon>Bacteria</taxon>
        <taxon>Bacillati</taxon>
        <taxon>Actinomycetota</taxon>
        <taxon>Actinomycetes</taxon>
        <taxon>Pseudonocardiales</taxon>
        <taxon>Pseudonocardiaceae</taxon>
        <taxon>Prauserella</taxon>
    </lineage>
</organism>
<name>A0A934QXL8_9PSEU</name>
<proteinExistence type="predicted"/>
<keyword evidence="3" id="KW-0732">Signal</keyword>
<dbReference type="RefSeq" id="WP_200321484.1">
    <property type="nucleotide sequence ID" value="NZ_JAENJH010000006.1"/>
</dbReference>
<feature type="transmembrane region" description="Helical" evidence="2">
    <location>
        <begin position="585"/>
        <end position="607"/>
    </location>
</feature>
<dbReference type="PANTHER" id="PTHR10579">
    <property type="entry name" value="CALCIUM-ACTIVATED CHLORIDE CHANNEL REGULATOR"/>
    <property type="match status" value="1"/>
</dbReference>
<keyword evidence="2" id="KW-1133">Transmembrane helix</keyword>
<dbReference type="InterPro" id="IPR051266">
    <property type="entry name" value="CLCR"/>
</dbReference>
<keyword evidence="2" id="KW-0812">Transmembrane</keyword>
<dbReference type="EMBL" id="JAENJH010000006">
    <property type="protein sequence ID" value="MBK1787154.1"/>
    <property type="molecule type" value="Genomic_DNA"/>
</dbReference>
<feature type="chain" id="PRO_5038498089" evidence="3">
    <location>
        <begin position="28"/>
        <end position="623"/>
    </location>
</feature>
<keyword evidence="6" id="KW-1185">Reference proteome</keyword>
<sequence length="623" mass="65969">MGNSRTRLRALAVAVGVATGLSLFADAATAQQERERPAPVMVTVDASGSMADEVEAGLTKMDAAKEALNTLVDGIGADAELGLQVYGSQGATVDGGPGCDDILTEVPVGPMDAAEVKSKVAALTPTGETPIGESLRQAAAELPETGPRAIVLISDGLDTCAPPDPCEVAAELAEDGVDLTVHTVGFQIDEQAKEQLSCIAETTGGSYTDAPDAKTLDEQLPQVVERAQRSYEAEGTPITGTEDYPQAPEIQPGQYVDTIDSGQTKYYGIRIPKGFTVHFAATAILPKDEDGGWADINTQIVDPQGKECSGEQQSVYVSSADYSTAHGTAAFSWDTATESDCGADEQYYLSVERDGPDQANHWTWQTELLVVLEPPVSSAAGSEENTAEVPFTNPGGAEQPVTGGGSFNDAIELSDSGVYTDTLLVNEMATYKVRLDWGEALAVQTHASNDLDDWVGVEYRIYDPVRNQGSNYWEAGFDLYEQADTGDPVATSRVLYGNREAGEQASLPGWYYITVQTSGDVEAPVEIPIRMYVSKGGKPAQGPEYVKTEGYPQAPVDNAGALSGDPEREQRLVGQASTENAGMPGWFWVALAGGGALVVAGVTTVLVRTRGRAPSTRQPTRHW</sequence>
<accession>A0A934QXL8</accession>
<protein>
    <submittedName>
        <fullName evidence="5">VWA domain-containing protein</fullName>
    </submittedName>
</protein>
<evidence type="ECO:0000313" key="5">
    <source>
        <dbReference type="EMBL" id="MBK1787154.1"/>
    </source>
</evidence>
<evidence type="ECO:0000256" key="2">
    <source>
        <dbReference type="SAM" id="Phobius"/>
    </source>
</evidence>
<evidence type="ECO:0000259" key="4">
    <source>
        <dbReference type="PROSITE" id="PS50234"/>
    </source>
</evidence>
<dbReference type="SMART" id="SM00327">
    <property type="entry name" value="VWA"/>
    <property type="match status" value="1"/>
</dbReference>
<feature type="region of interest" description="Disordered" evidence="1">
    <location>
        <begin position="549"/>
        <end position="568"/>
    </location>
</feature>
<feature type="signal peptide" evidence="3">
    <location>
        <begin position="1"/>
        <end position="27"/>
    </location>
</feature>
<dbReference type="AlphaFoldDB" id="A0A934QXL8"/>
<dbReference type="Proteomes" id="UP000635245">
    <property type="component" value="Unassembled WGS sequence"/>
</dbReference>
<dbReference type="Pfam" id="PF13519">
    <property type="entry name" value="VWA_2"/>
    <property type="match status" value="1"/>
</dbReference>
<feature type="domain" description="VWFA" evidence="4">
    <location>
        <begin position="39"/>
        <end position="223"/>
    </location>
</feature>
<reference evidence="5" key="1">
    <citation type="submission" date="2020-12" db="EMBL/GenBank/DDBJ databases">
        <title>Prauserella sp. ASG 168, a novel actinomycete isolated from cave rock.</title>
        <authorList>
            <person name="Suriyachadkun C."/>
        </authorList>
    </citation>
    <scope>NUCLEOTIDE SEQUENCE</scope>
    <source>
        <strain evidence="5">ASG 168</strain>
    </source>
</reference>
<evidence type="ECO:0000256" key="1">
    <source>
        <dbReference type="SAM" id="MobiDB-lite"/>
    </source>
</evidence>
<keyword evidence="2" id="KW-0472">Membrane</keyword>